<dbReference type="EMBL" id="QWJJ01000008">
    <property type="protein sequence ID" value="RII38726.1"/>
    <property type="molecule type" value="Genomic_DNA"/>
</dbReference>
<evidence type="ECO:0000256" key="4">
    <source>
        <dbReference type="ARBA" id="ARBA00022692"/>
    </source>
</evidence>
<keyword evidence="3" id="KW-1003">Cell membrane</keyword>
<evidence type="ECO:0000256" key="1">
    <source>
        <dbReference type="ARBA" id="ARBA00004651"/>
    </source>
</evidence>
<evidence type="ECO:0000256" key="6">
    <source>
        <dbReference type="ARBA" id="ARBA00023136"/>
    </source>
</evidence>
<keyword evidence="2 7" id="KW-0813">Transport</keyword>
<dbReference type="PANTHER" id="PTHR30151:SF20">
    <property type="entry name" value="ABC TRANSPORTER PERMEASE PROTEIN HI_0355-RELATED"/>
    <property type="match status" value="1"/>
</dbReference>
<feature type="transmembrane region" description="Helical" evidence="7">
    <location>
        <begin position="241"/>
        <end position="264"/>
    </location>
</feature>
<reference evidence="9 10" key="1">
    <citation type="submission" date="2018-08" db="EMBL/GenBank/DDBJ databases">
        <title>Pseudooceanicola sediminis CY03 in the family Rhodobacteracea.</title>
        <authorList>
            <person name="Zhang Y.-J."/>
        </authorList>
    </citation>
    <scope>NUCLEOTIDE SEQUENCE [LARGE SCALE GENOMIC DNA]</scope>
    <source>
        <strain evidence="9 10">CY03</strain>
    </source>
</reference>
<comment type="similarity">
    <text evidence="7">Belongs to the binding-protein-dependent transport system permease family.</text>
</comment>
<evidence type="ECO:0000313" key="9">
    <source>
        <dbReference type="EMBL" id="RII38726.1"/>
    </source>
</evidence>
<dbReference type="GO" id="GO:0055085">
    <property type="term" value="P:transmembrane transport"/>
    <property type="evidence" value="ECO:0007669"/>
    <property type="project" value="InterPro"/>
</dbReference>
<dbReference type="PANTHER" id="PTHR30151">
    <property type="entry name" value="ALKANE SULFONATE ABC TRANSPORTER-RELATED, MEMBRANE SUBUNIT"/>
    <property type="match status" value="1"/>
</dbReference>
<dbReference type="InterPro" id="IPR000515">
    <property type="entry name" value="MetI-like"/>
</dbReference>
<evidence type="ECO:0000256" key="3">
    <source>
        <dbReference type="ARBA" id="ARBA00022475"/>
    </source>
</evidence>
<organism evidence="9 10">
    <name type="scientific">Pseudooceanicola sediminis</name>
    <dbReference type="NCBI Taxonomy" id="2211117"/>
    <lineage>
        <taxon>Bacteria</taxon>
        <taxon>Pseudomonadati</taxon>
        <taxon>Pseudomonadota</taxon>
        <taxon>Alphaproteobacteria</taxon>
        <taxon>Rhodobacterales</taxon>
        <taxon>Paracoccaceae</taxon>
        <taxon>Pseudooceanicola</taxon>
    </lineage>
</organism>
<accession>A0A399J7K8</accession>
<comment type="subcellular location">
    <subcellularLocation>
        <location evidence="1 7">Cell membrane</location>
        <topology evidence="1 7">Multi-pass membrane protein</topology>
    </subcellularLocation>
</comment>
<comment type="caution">
    <text evidence="9">The sequence shown here is derived from an EMBL/GenBank/DDBJ whole genome shotgun (WGS) entry which is preliminary data.</text>
</comment>
<evidence type="ECO:0000313" key="10">
    <source>
        <dbReference type="Proteomes" id="UP000265848"/>
    </source>
</evidence>
<dbReference type="OrthoDB" id="9786495at2"/>
<feature type="transmembrane region" description="Helical" evidence="7">
    <location>
        <begin position="88"/>
        <end position="108"/>
    </location>
</feature>
<name>A0A399J7K8_9RHOB</name>
<dbReference type="CDD" id="cd06261">
    <property type="entry name" value="TM_PBP2"/>
    <property type="match status" value="1"/>
</dbReference>
<dbReference type="Gene3D" id="1.10.3720.10">
    <property type="entry name" value="MetI-like"/>
    <property type="match status" value="1"/>
</dbReference>
<dbReference type="AlphaFoldDB" id="A0A399J7K8"/>
<dbReference type="InterPro" id="IPR035906">
    <property type="entry name" value="MetI-like_sf"/>
</dbReference>
<dbReference type="Pfam" id="PF00528">
    <property type="entry name" value="BPD_transp_1"/>
    <property type="match status" value="1"/>
</dbReference>
<dbReference type="PROSITE" id="PS50928">
    <property type="entry name" value="ABC_TM1"/>
    <property type="match status" value="1"/>
</dbReference>
<dbReference type="Proteomes" id="UP000265848">
    <property type="component" value="Unassembled WGS sequence"/>
</dbReference>
<keyword evidence="4 7" id="KW-0812">Transmembrane</keyword>
<keyword evidence="5 7" id="KW-1133">Transmembrane helix</keyword>
<dbReference type="GO" id="GO:0005886">
    <property type="term" value="C:plasma membrane"/>
    <property type="evidence" value="ECO:0007669"/>
    <property type="project" value="UniProtKB-SubCell"/>
</dbReference>
<dbReference type="RefSeq" id="WP_119399071.1">
    <property type="nucleotide sequence ID" value="NZ_QWJJ01000008.1"/>
</dbReference>
<keyword evidence="10" id="KW-1185">Reference proteome</keyword>
<feature type="domain" description="ABC transmembrane type-1" evidence="8">
    <location>
        <begin position="81"/>
        <end position="261"/>
    </location>
</feature>
<evidence type="ECO:0000256" key="5">
    <source>
        <dbReference type="ARBA" id="ARBA00022989"/>
    </source>
</evidence>
<keyword evidence="6 7" id="KW-0472">Membrane</keyword>
<feature type="transmembrane region" description="Helical" evidence="7">
    <location>
        <begin position="31"/>
        <end position="51"/>
    </location>
</feature>
<evidence type="ECO:0000256" key="2">
    <source>
        <dbReference type="ARBA" id="ARBA00022448"/>
    </source>
</evidence>
<dbReference type="SUPFAM" id="SSF161098">
    <property type="entry name" value="MetI-like"/>
    <property type="match status" value="1"/>
</dbReference>
<feature type="transmembrane region" description="Helical" evidence="7">
    <location>
        <begin position="63"/>
        <end position="82"/>
    </location>
</feature>
<evidence type="ECO:0000256" key="7">
    <source>
        <dbReference type="RuleBase" id="RU363032"/>
    </source>
</evidence>
<evidence type="ECO:0000259" key="8">
    <source>
        <dbReference type="PROSITE" id="PS50928"/>
    </source>
</evidence>
<feature type="transmembrane region" description="Helical" evidence="7">
    <location>
        <begin position="196"/>
        <end position="221"/>
    </location>
</feature>
<feature type="transmembrane region" description="Helical" evidence="7">
    <location>
        <begin position="115"/>
        <end position="141"/>
    </location>
</feature>
<protein>
    <submittedName>
        <fullName evidence="9">ABC transporter permease</fullName>
    </submittedName>
</protein>
<proteinExistence type="inferred from homology"/>
<feature type="transmembrane region" description="Helical" evidence="7">
    <location>
        <begin position="147"/>
        <end position="166"/>
    </location>
</feature>
<gene>
    <name evidence="9" type="ORF">DL237_10760</name>
</gene>
<sequence length="282" mass="30563">MTQIDTSDAIPASQPAGTAKGVARHWSESRALSPILLIALILLWEGLIRWFEVPKIVVPAPSAVFVALWDGIVSGLFWPHFLVTLWEIVAGFGIGSVIGILLGILIGLSPLMERLIYPYVVAFQTLPKVAIAPIIVIWFGYGLSSKIIITATIAFFPLLANTIVGLRSAPREQIEMLEACTANRWQIFRMIRLPQALPFIFVGLDVAVVLSVIGAIVGEFVGARAGLGYLILQKNFSFDMAGVFAILIILSMIGVGLHMLVVAVQRRVLFWSEATANSVTGA</sequence>